<keyword evidence="2" id="KW-1185">Reference proteome</keyword>
<reference evidence="1" key="1">
    <citation type="submission" date="2021-11" db="EMBL/GenBank/DDBJ databases">
        <authorList>
            <person name="Schell T."/>
        </authorList>
    </citation>
    <scope>NUCLEOTIDE SEQUENCE</scope>
    <source>
        <strain evidence="1">M5</strain>
    </source>
</reference>
<dbReference type="EMBL" id="CAKKLH010000312">
    <property type="protein sequence ID" value="CAH0111265.1"/>
    <property type="molecule type" value="Genomic_DNA"/>
</dbReference>
<evidence type="ECO:0000313" key="1">
    <source>
        <dbReference type="EMBL" id="CAH0111265.1"/>
    </source>
</evidence>
<accession>A0A8J2S631</accession>
<name>A0A8J2S631_9CRUS</name>
<evidence type="ECO:0000313" key="2">
    <source>
        <dbReference type="Proteomes" id="UP000789390"/>
    </source>
</evidence>
<gene>
    <name evidence="1" type="ORF">DGAL_LOCUS14904</name>
</gene>
<comment type="caution">
    <text evidence="1">The sequence shown here is derived from an EMBL/GenBank/DDBJ whole genome shotgun (WGS) entry which is preliminary data.</text>
</comment>
<protein>
    <submittedName>
        <fullName evidence="1">Uncharacterized protein</fullName>
    </submittedName>
</protein>
<dbReference type="AlphaFoldDB" id="A0A8J2S631"/>
<organism evidence="1 2">
    <name type="scientific">Daphnia galeata</name>
    <dbReference type="NCBI Taxonomy" id="27404"/>
    <lineage>
        <taxon>Eukaryota</taxon>
        <taxon>Metazoa</taxon>
        <taxon>Ecdysozoa</taxon>
        <taxon>Arthropoda</taxon>
        <taxon>Crustacea</taxon>
        <taxon>Branchiopoda</taxon>
        <taxon>Diplostraca</taxon>
        <taxon>Cladocera</taxon>
        <taxon>Anomopoda</taxon>
        <taxon>Daphniidae</taxon>
        <taxon>Daphnia</taxon>
    </lineage>
</organism>
<dbReference type="Proteomes" id="UP000789390">
    <property type="component" value="Unassembled WGS sequence"/>
</dbReference>
<sequence length="219" mass="24725">MLIGQKGDLALFNIFINGLRISPSLEVQLLAFTIDYRLSWVPHLKQEDFVTFTTHLSSRFFCMAAQLGPLLFQQKRKLVFSGFDDVTKPTSWLPFLPNPASLPLCSTFSVPVPSNLPPWVVCSVPVPIGQHFDLLPQVNHTLRIYSASDVLWNNPDMRCYCLLPADFSGIVGFENGPLPKSSTAIQQYRFFTRIILFYSTKEEIISATDFRAVSFCVNP</sequence>
<proteinExistence type="predicted"/>